<dbReference type="GO" id="GO:0042720">
    <property type="term" value="C:mitochondrial inner membrane peptidase complex"/>
    <property type="evidence" value="ECO:0007669"/>
    <property type="project" value="InterPro"/>
</dbReference>
<dbReference type="STRING" id="984487.A0A1E4SE97"/>
<protein>
    <submittedName>
        <fullName evidence="1">Uncharacterized protein</fullName>
    </submittedName>
</protein>
<feature type="non-terminal residue" evidence="1">
    <location>
        <position position="122"/>
    </location>
</feature>
<dbReference type="AlphaFoldDB" id="A0A1E4SE97"/>
<dbReference type="GeneID" id="30982961"/>
<organism evidence="1 2">
    <name type="scientific">Suhomyces tanzawaensis NRRL Y-17324</name>
    <dbReference type="NCBI Taxonomy" id="984487"/>
    <lineage>
        <taxon>Eukaryota</taxon>
        <taxon>Fungi</taxon>
        <taxon>Dikarya</taxon>
        <taxon>Ascomycota</taxon>
        <taxon>Saccharomycotina</taxon>
        <taxon>Pichiomycetes</taxon>
        <taxon>Debaryomycetaceae</taxon>
        <taxon>Suhomyces</taxon>
    </lineage>
</organism>
<evidence type="ECO:0000313" key="1">
    <source>
        <dbReference type="EMBL" id="ODV77837.1"/>
    </source>
</evidence>
<proteinExistence type="predicted"/>
<keyword evidence="2" id="KW-1185">Reference proteome</keyword>
<dbReference type="RefSeq" id="XP_020062959.1">
    <property type="nucleotide sequence ID" value="XM_020208825.1"/>
</dbReference>
<reference evidence="2" key="1">
    <citation type="submission" date="2016-05" db="EMBL/GenBank/DDBJ databases">
        <title>Comparative genomics of biotechnologically important yeasts.</title>
        <authorList>
            <consortium name="DOE Joint Genome Institute"/>
            <person name="Riley R."/>
            <person name="Haridas S."/>
            <person name="Wolfe K.H."/>
            <person name="Lopes M.R."/>
            <person name="Hittinger C.T."/>
            <person name="Goker M."/>
            <person name="Salamov A."/>
            <person name="Wisecaver J."/>
            <person name="Long T.M."/>
            <person name="Aerts A.L."/>
            <person name="Barry K."/>
            <person name="Choi C."/>
            <person name="Clum A."/>
            <person name="Coughlan A.Y."/>
            <person name="Deshpande S."/>
            <person name="Douglass A.P."/>
            <person name="Hanson S.J."/>
            <person name="Klenk H.-P."/>
            <person name="Labutti K."/>
            <person name="Lapidus A."/>
            <person name="Lindquist E."/>
            <person name="Lipzen A."/>
            <person name="Meier-Kolthoff J.P."/>
            <person name="Ohm R.A."/>
            <person name="Otillar R.P."/>
            <person name="Pangilinan J."/>
            <person name="Peng Y."/>
            <person name="Rokas A."/>
            <person name="Rosa C.A."/>
            <person name="Scheuner C."/>
            <person name="Sibirny A.A."/>
            <person name="Slot J.C."/>
            <person name="Stielow J.B."/>
            <person name="Sun H."/>
            <person name="Kurtzman C.P."/>
            <person name="Blackwell M."/>
            <person name="Grigoriev I.V."/>
            <person name="Jeffries T.W."/>
        </authorList>
    </citation>
    <scope>NUCLEOTIDE SEQUENCE [LARGE SCALE GENOMIC DNA]</scope>
    <source>
        <strain evidence="2">NRRL Y-17324</strain>
    </source>
</reference>
<name>A0A1E4SE97_9ASCO</name>
<dbReference type="Proteomes" id="UP000094285">
    <property type="component" value="Unassembled WGS sequence"/>
</dbReference>
<gene>
    <name evidence="1" type="ORF">CANTADRAFT_40094</name>
</gene>
<dbReference type="OrthoDB" id="3983163at2759"/>
<dbReference type="InterPro" id="IPR024645">
    <property type="entry name" value="Mitochondr_Som1"/>
</dbReference>
<sequence length="122" mass="14569">MAPPVPVYNHNEIRSRFREQLENPAKYECQLKSLTQHECTFRTFADRSRPPEFICLPFKRIFQRCLVPSIVKENGKKKHVDKWVNIEVTNSDTNRDLFQDKKYKSVVAEFLSAEEDFQRMMK</sequence>
<dbReference type="Pfam" id="PF11093">
    <property type="entry name" value="Mitochondr_Som1"/>
    <property type="match status" value="1"/>
</dbReference>
<evidence type="ECO:0000313" key="2">
    <source>
        <dbReference type="Proteomes" id="UP000094285"/>
    </source>
</evidence>
<accession>A0A1E4SE97</accession>
<dbReference type="EMBL" id="KV453914">
    <property type="protein sequence ID" value="ODV77837.1"/>
    <property type="molecule type" value="Genomic_DNA"/>
</dbReference>